<dbReference type="EMBL" id="CP047418">
    <property type="protein sequence ID" value="QLL77961.1"/>
    <property type="molecule type" value="Genomic_DNA"/>
</dbReference>
<evidence type="ECO:0000313" key="2">
    <source>
        <dbReference type="EMBL" id="QLL77961.1"/>
    </source>
</evidence>
<dbReference type="RefSeq" id="WP_009554386.1">
    <property type="nucleotide sequence ID" value="NZ_CANCVW010000008.1"/>
</dbReference>
<dbReference type="InterPro" id="IPR036390">
    <property type="entry name" value="WH_DNA-bd_sf"/>
</dbReference>
<reference evidence="2 3" key="1">
    <citation type="submission" date="2020-01" db="EMBL/GenBank/DDBJ databases">
        <title>Complete and circular genome sequences of six lactobacillus isolates from horses.</title>
        <authorList>
            <person name="Hassan H.M."/>
        </authorList>
    </citation>
    <scope>NUCLEOTIDE SEQUENCE [LARGE SCALE GENOMIC DNA]</scope>
    <source>
        <strain evidence="2 3">1A</strain>
    </source>
</reference>
<protein>
    <submittedName>
        <fullName evidence="2">MarR family transcriptional regulator</fullName>
    </submittedName>
</protein>
<dbReference type="Proteomes" id="UP000510886">
    <property type="component" value="Chromosome"/>
</dbReference>
<evidence type="ECO:0000259" key="1">
    <source>
        <dbReference type="PROSITE" id="PS50995"/>
    </source>
</evidence>
<dbReference type="InterPro" id="IPR000835">
    <property type="entry name" value="HTH_MarR-typ"/>
</dbReference>
<dbReference type="Gene3D" id="1.10.10.10">
    <property type="entry name" value="Winged helix-like DNA-binding domain superfamily/Winged helix DNA-binding domain"/>
    <property type="match status" value="1"/>
</dbReference>
<dbReference type="SMART" id="SM00347">
    <property type="entry name" value="HTH_MARR"/>
    <property type="match status" value="1"/>
</dbReference>
<name>A0A7H9EK71_9LACO</name>
<dbReference type="KEGG" id="lsw:GTO87_04655"/>
<proteinExistence type="predicted"/>
<dbReference type="SUPFAM" id="SSF46785">
    <property type="entry name" value="Winged helix' DNA-binding domain"/>
    <property type="match status" value="1"/>
</dbReference>
<dbReference type="GO" id="GO:0003700">
    <property type="term" value="F:DNA-binding transcription factor activity"/>
    <property type="evidence" value="ECO:0007669"/>
    <property type="project" value="InterPro"/>
</dbReference>
<feature type="domain" description="HTH marR-type" evidence="1">
    <location>
        <begin position="1"/>
        <end position="136"/>
    </location>
</feature>
<accession>A0A7H9EK71</accession>
<dbReference type="PROSITE" id="PS50995">
    <property type="entry name" value="HTH_MARR_2"/>
    <property type="match status" value="1"/>
</dbReference>
<dbReference type="AlphaFoldDB" id="A0A7H9EK71"/>
<gene>
    <name evidence="2" type="ORF">GTO87_04655</name>
</gene>
<dbReference type="InterPro" id="IPR036388">
    <property type="entry name" value="WH-like_DNA-bd_sf"/>
</dbReference>
<evidence type="ECO:0000313" key="3">
    <source>
        <dbReference type="Proteomes" id="UP000510886"/>
    </source>
</evidence>
<sequence length="142" mass="16395">MLEPLDSLVEVERFLHRKLQSLSRANNLTISEWQLLKRIVGGENTQSVLSSNTSLDVSTLSRQLARLTAKNFLKKEKIPSANAQTRKTISYSISETGKRAFEQMNHDYQVLTQKIFSPWTEEEYNLLKILLNRLDTSLQRTL</sequence>
<dbReference type="GeneID" id="89599730"/>
<organism evidence="2 3">
    <name type="scientific">Ligilactobacillus saerimneri</name>
    <dbReference type="NCBI Taxonomy" id="228229"/>
    <lineage>
        <taxon>Bacteria</taxon>
        <taxon>Bacillati</taxon>
        <taxon>Bacillota</taxon>
        <taxon>Bacilli</taxon>
        <taxon>Lactobacillales</taxon>
        <taxon>Lactobacillaceae</taxon>
        <taxon>Ligilactobacillus</taxon>
    </lineage>
</organism>